<dbReference type="OrthoDB" id="9005031at2"/>
<dbReference type="Proteomes" id="UP000001680">
    <property type="component" value="Chromosome 3"/>
</dbReference>
<name>B1Z4T5_BURA4</name>
<accession>B1Z4T5</accession>
<gene>
    <name evidence="2" type="ordered locus">BamMC406_6316</name>
</gene>
<dbReference type="AlphaFoldDB" id="B1Z4T5"/>
<protein>
    <recommendedName>
        <fullName evidence="4">Transmembrane protein</fullName>
    </recommendedName>
</protein>
<dbReference type="HOGENOM" id="CLU_570713_0_0_4"/>
<dbReference type="EMBL" id="CP001027">
    <property type="protein sequence ID" value="ACB68748.1"/>
    <property type="molecule type" value="Genomic_DNA"/>
</dbReference>
<feature type="transmembrane region" description="Helical" evidence="1">
    <location>
        <begin position="446"/>
        <end position="465"/>
    </location>
</feature>
<dbReference type="KEGG" id="bac:BamMC406_6316"/>
<evidence type="ECO:0000313" key="2">
    <source>
        <dbReference type="EMBL" id="ACB68748.1"/>
    </source>
</evidence>
<sequence>MKFHWAPPVRDEWSAGKPPPVWLYVALFCLIEFAFVAGTVATSPNEKPIVSDDFLRTALVAPFVLWIAVSCVLYASMYDSRAFEAAVKNTVRWHLLTRWKRKVRSGVAVLDSVILAPEPDLAERMLKLEGSLPENPGRVMRLDGIEGADGVSRERAVIERLLTPLAARLAHAMRGGSFDIVMQCECAESYVDVQAVWAQLQLPGKPRIRWLSNDKDPGFADTWFEGDTDPAYADSFATATSPKYRLVLAWHLNGAAPGVQPDTSEAAVALLLGSPALMQEKPQLKCQAWLLRQIVADADEVDKALALLLAAEQVPHERIRHFWYGRLKGLALHATLGAVKETELKVEKHALDSAVGPQAPVARWFLQALAAKMAHFGQGAQLVALPRPNGAALNVVVKDKPAVDVPWKSAYDYSLFPRTELVGCMGVWTFTILMSPHERWDTFETVLTIVIGILALLSFAWRIYLGPRLYTNEVLRDYG</sequence>
<feature type="transmembrane region" description="Helical" evidence="1">
    <location>
        <begin position="54"/>
        <end position="75"/>
    </location>
</feature>
<evidence type="ECO:0000313" key="3">
    <source>
        <dbReference type="Proteomes" id="UP000001680"/>
    </source>
</evidence>
<dbReference type="RefSeq" id="WP_012372633.1">
    <property type="nucleotide sequence ID" value="NC_010557.1"/>
</dbReference>
<feature type="transmembrane region" description="Helical" evidence="1">
    <location>
        <begin position="21"/>
        <end position="42"/>
    </location>
</feature>
<keyword evidence="1" id="KW-1133">Transmembrane helix</keyword>
<evidence type="ECO:0000256" key="1">
    <source>
        <dbReference type="SAM" id="Phobius"/>
    </source>
</evidence>
<proteinExistence type="predicted"/>
<keyword evidence="1" id="KW-0472">Membrane</keyword>
<organism evidence="2 3">
    <name type="scientific">Burkholderia ambifaria (strain MC40-6)</name>
    <dbReference type="NCBI Taxonomy" id="398577"/>
    <lineage>
        <taxon>Bacteria</taxon>
        <taxon>Pseudomonadati</taxon>
        <taxon>Pseudomonadota</taxon>
        <taxon>Betaproteobacteria</taxon>
        <taxon>Burkholderiales</taxon>
        <taxon>Burkholderiaceae</taxon>
        <taxon>Burkholderia</taxon>
        <taxon>Burkholderia cepacia complex</taxon>
    </lineage>
</organism>
<reference evidence="3" key="1">
    <citation type="submission" date="2008-04" db="EMBL/GenBank/DDBJ databases">
        <title>Complete sequence of chromosome 3 of Burkholderia ambifaria MC40-6.</title>
        <authorList>
            <person name="Copeland A."/>
            <person name="Lucas S."/>
            <person name="Lapidus A."/>
            <person name="Glavina del Rio T."/>
            <person name="Dalin E."/>
            <person name="Tice H."/>
            <person name="Pitluck S."/>
            <person name="Chain P."/>
            <person name="Malfatti S."/>
            <person name="Shin M."/>
            <person name="Vergez L."/>
            <person name="Lang D."/>
            <person name="Schmutz J."/>
            <person name="Larimer F."/>
            <person name="Land M."/>
            <person name="Hauser L."/>
            <person name="Kyrpides N."/>
            <person name="Lykidis A."/>
            <person name="Ramette A."/>
            <person name="Konstantinidis K."/>
            <person name="Tiedje J."/>
            <person name="Richardson P."/>
        </authorList>
    </citation>
    <scope>NUCLEOTIDE SEQUENCE [LARGE SCALE GENOMIC DNA]</scope>
    <source>
        <strain evidence="3">MC40-6</strain>
    </source>
</reference>
<keyword evidence="1" id="KW-0812">Transmembrane</keyword>
<evidence type="ECO:0008006" key="4">
    <source>
        <dbReference type="Google" id="ProtNLM"/>
    </source>
</evidence>